<evidence type="ECO:0000313" key="3">
    <source>
        <dbReference type="EMBL" id="NIH55728.1"/>
    </source>
</evidence>
<comment type="caution">
    <text evidence="3">The sequence shown here is derived from an EMBL/GenBank/DDBJ whole genome shotgun (WGS) entry which is preliminary data.</text>
</comment>
<dbReference type="EMBL" id="JAAMOZ010000001">
    <property type="protein sequence ID" value="NIH55728.1"/>
    <property type="molecule type" value="Genomic_DNA"/>
</dbReference>
<reference evidence="3 4" key="1">
    <citation type="submission" date="2020-02" db="EMBL/GenBank/DDBJ databases">
        <title>Sequencing the genomes of 1000 actinobacteria strains.</title>
        <authorList>
            <person name="Klenk H.-P."/>
        </authorList>
    </citation>
    <scope>NUCLEOTIDE SEQUENCE [LARGE SCALE GENOMIC DNA]</scope>
    <source>
        <strain evidence="3 4">DSM 19609</strain>
    </source>
</reference>
<protein>
    <submittedName>
        <fullName evidence="3">Transcriptional regulator with XRE-family HTH domain</fullName>
    </submittedName>
</protein>
<dbReference type="SUPFAM" id="SSF47413">
    <property type="entry name" value="lambda repressor-like DNA-binding domains"/>
    <property type="match status" value="1"/>
</dbReference>
<keyword evidence="4" id="KW-1185">Reference proteome</keyword>
<organism evidence="3 4">
    <name type="scientific">Brooklawnia cerclae</name>
    <dbReference type="NCBI Taxonomy" id="349934"/>
    <lineage>
        <taxon>Bacteria</taxon>
        <taxon>Bacillati</taxon>
        <taxon>Actinomycetota</taxon>
        <taxon>Actinomycetes</taxon>
        <taxon>Propionibacteriales</taxon>
        <taxon>Propionibacteriaceae</taxon>
        <taxon>Brooklawnia</taxon>
    </lineage>
</organism>
<dbReference type="Pfam" id="PF01381">
    <property type="entry name" value="HTH_3"/>
    <property type="match status" value="1"/>
</dbReference>
<sequence length="172" mass="19540">MSESLNDADANFVRNMKAAREARGWSQAVLVDHLELLGVETLNQSTVSRIEKGERDVRLPEARAIAKVFSVSLDTMSSGPEKFESYLDWQRVYGAFRDARKGLARATVEYEDARRTLAEYLREPGVRLAEDFRDKLMDDVERTASDEAHEAEMRYRSDSSHTASAAYDEPPF</sequence>
<dbReference type="CDD" id="cd00093">
    <property type="entry name" value="HTH_XRE"/>
    <property type="match status" value="1"/>
</dbReference>
<feature type="compositionally biased region" description="Basic and acidic residues" evidence="1">
    <location>
        <begin position="140"/>
        <end position="159"/>
    </location>
</feature>
<name>A0ABX0SBH0_9ACTN</name>
<proteinExistence type="predicted"/>
<dbReference type="InterPro" id="IPR010982">
    <property type="entry name" value="Lambda_DNA-bd_dom_sf"/>
</dbReference>
<gene>
    <name evidence="3" type="ORF">FB473_000373</name>
</gene>
<dbReference type="RefSeq" id="WP_167164306.1">
    <property type="nucleotide sequence ID" value="NZ_BAAAOO010000017.1"/>
</dbReference>
<feature type="region of interest" description="Disordered" evidence="1">
    <location>
        <begin position="140"/>
        <end position="172"/>
    </location>
</feature>
<evidence type="ECO:0000313" key="4">
    <source>
        <dbReference type="Proteomes" id="UP000749311"/>
    </source>
</evidence>
<dbReference type="SMART" id="SM00530">
    <property type="entry name" value="HTH_XRE"/>
    <property type="match status" value="1"/>
</dbReference>
<dbReference type="Proteomes" id="UP000749311">
    <property type="component" value="Unassembled WGS sequence"/>
</dbReference>
<dbReference type="InterPro" id="IPR001387">
    <property type="entry name" value="Cro/C1-type_HTH"/>
</dbReference>
<accession>A0ABX0SBH0</accession>
<feature type="domain" description="HTH cro/C1-type" evidence="2">
    <location>
        <begin position="16"/>
        <end position="76"/>
    </location>
</feature>
<dbReference type="PROSITE" id="PS50943">
    <property type="entry name" value="HTH_CROC1"/>
    <property type="match status" value="1"/>
</dbReference>
<dbReference type="Gene3D" id="1.10.260.40">
    <property type="entry name" value="lambda repressor-like DNA-binding domains"/>
    <property type="match status" value="1"/>
</dbReference>
<evidence type="ECO:0000256" key="1">
    <source>
        <dbReference type="SAM" id="MobiDB-lite"/>
    </source>
</evidence>
<evidence type="ECO:0000259" key="2">
    <source>
        <dbReference type="PROSITE" id="PS50943"/>
    </source>
</evidence>